<dbReference type="InterPro" id="IPR006685">
    <property type="entry name" value="MscS_channel_2nd"/>
</dbReference>
<evidence type="ECO:0000256" key="1">
    <source>
        <dbReference type="ARBA" id="ARBA00004651"/>
    </source>
</evidence>
<dbReference type="Gene3D" id="2.30.30.60">
    <property type="match status" value="1"/>
</dbReference>
<feature type="transmembrane region" description="Helical" evidence="7">
    <location>
        <begin position="15"/>
        <end position="35"/>
    </location>
</feature>
<organism evidence="10 11">
    <name type="scientific">Gulosibacter faecalis</name>
    <dbReference type="NCBI Taxonomy" id="272240"/>
    <lineage>
        <taxon>Bacteria</taxon>
        <taxon>Bacillati</taxon>
        <taxon>Actinomycetota</taxon>
        <taxon>Actinomycetes</taxon>
        <taxon>Micrococcales</taxon>
        <taxon>Microbacteriaceae</taxon>
        <taxon>Gulosibacter</taxon>
    </lineage>
</organism>
<evidence type="ECO:0000256" key="7">
    <source>
        <dbReference type="SAM" id="Phobius"/>
    </source>
</evidence>
<dbReference type="InterPro" id="IPR011066">
    <property type="entry name" value="MscS_channel_C_sf"/>
</dbReference>
<dbReference type="SUPFAM" id="SSF82689">
    <property type="entry name" value="Mechanosensitive channel protein MscS (YggB), C-terminal domain"/>
    <property type="match status" value="1"/>
</dbReference>
<dbReference type="Pfam" id="PF21082">
    <property type="entry name" value="MS_channel_3rd"/>
    <property type="match status" value="1"/>
</dbReference>
<dbReference type="Pfam" id="PF00924">
    <property type="entry name" value="MS_channel_2nd"/>
    <property type="match status" value="1"/>
</dbReference>
<keyword evidence="6 7" id="KW-0472">Membrane</keyword>
<keyword evidence="3" id="KW-1003">Cell membrane</keyword>
<dbReference type="PANTHER" id="PTHR30460">
    <property type="entry name" value="MODERATE CONDUCTANCE MECHANOSENSITIVE CHANNEL YBIO"/>
    <property type="match status" value="1"/>
</dbReference>
<evidence type="ECO:0000256" key="4">
    <source>
        <dbReference type="ARBA" id="ARBA00022692"/>
    </source>
</evidence>
<dbReference type="Proteomes" id="UP001597492">
    <property type="component" value="Unassembled WGS sequence"/>
</dbReference>
<evidence type="ECO:0000313" key="10">
    <source>
        <dbReference type="EMBL" id="MFD2758709.1"/>
    </source>
</evidence>
<dbReference type="SUPFAM" id="SSF50182">
    <property type="entry name" value="Sm-like ribonucleoproteins"/>
    <property type="match status" value="1"/>
</dbReference>
<evidence type="ECO:0000259" key="8">
    <source>
        <dbReference type="Pfam" id="PF00924"/>
    </source>
</evidence>
<feature type="domain" description="Mechanosensitive ion channel MscS" evidence="8">
    <location>
        <begin position="130"/>
        <end position="187"/>
    </location>
</feature>
<evidence type="ECO:0000256" key="2">
    <source>
        <dbReference type="ARBA" id="ARBA00008017"/>
    </source>
</evidence>
<evidence type="ECO:0000256" key="5">
    <source>
        <dbReference type="ARBA" id="ARBA00022989"/>
    </source>
</evidence>
<evidence type="ECO:0000313" key="11">
    <source>
        <dbReference type="Proteomes" id="UP001597492"/>
    </source>
</evidence>
<evidence type="ECO:0000256" key="3">
    <source>
        <dbReference type="ARBA" id="ARBA00022475"/>
    </source>
</evidence>
<dbReference type="EMBL" id="JBHUNE010000007">
    <property type="protein sequence ID" value="MFD2758709.1"/>
    <property type="molecule type" value="Genomic_DNA"/>
</dbReference>
<gene>
    <name evidence="10" type="ORF">ACFSW7_10020</name>
</gene>
<protein>
    <submittedName>
        <fullName evidence="10">Mechanosensitive ion channel family protein</fullName>
    </submittedName>
</protein>
<dbReference type="Gene3D" id="1.10.287.1260">
    <property type="match status" value="1"/>
</dbReference>
<sequence length="311" mass="34283">MQQFFDSVIEFLGPFWPLAQVLLIILGAFVVHWALQQIIKRFVGQIVAGVKRKRGVDDTQMLAIRSPLESVRTVQRTRTIGQVLGNIVTVVVVVVAVLWCIGVISPSFLQSLTVLSAAIGAGLGFGAQKIVGDVLNGIFMVIEDQIGVGDEVDMEYASGTVEAVGVRVTQVRDVYGQLWYVRNGEIQRVGNNSQGWNRAIIDLPVPYSEDRAKVQRIVEGVGKGMYEDVDWMMKLLEEPTIWGLQSLSAEAVIMRITVKTSPGERWGVERELRARLQDALKAEDVSLPPLNLIAFDGPNGIEPRKNSATDE</sequence>
<feature type="domain" description="Mechanosensitive ion channel MscS C-terminal" evidence="9">
    <location>
        <begin position="201"/>
        <end position="286"/>
    </location>
</feature>
<dbReference type="Gene3D" id="3.30.70.100">
    <property type="match status" value="1"/>
</dbReference>
<comment type="caution">
    <text evidence="10">The sequence shown here is derived from an EMBL/GenBank/DDBJ whole genome shotgun (WGS) entry which is preliminary data.</text>
</comment>
<dbReference type="InterPro" id="IPR045276">
    <property type="entry name" value="YbiO_bact"/>
</dbReference>
<comment type="similarity">
    <text evidence="2">Belongs to the MscS (TC 1.A.23) family.</text>
</comment>
<dbReference type="PANTHER" id="PTHR30460:SF0">
    <property type="entry name" value="MODERATE CONDUCTANCE MECHANOSENSITIVE CHANNEL YBIO"/>
    <property type="match status" value="1"/>
</dbReference>
<evidence type="ECO:0000259" key="9">
    <source>
        <dbReference type="Pfam" id="PF21082"/>
    </source>
</evidence>
<evidence type="ECO:0000256" key="6">
    <source>
        <dbReference type="ARBA" id="ARBA00023136"/>
    </source>
</evidence>
<accession>A0ABW5V1L3</accession>
<feature type="transmembrane region" description="Helical" evidence="7">
    <location>
        <begin position="83"/>
        <end position="104"/>
    </location>
</feature>
<dbReference type="InterPro" id="IPR049278">
    <property type="entry name" value="MS_channel_C"/>
</dbReference>
<reference evidence="11" key="1">
    <citation type="journal article" date="2019" name="Int. J. Syst. Evol. Microbiol.">
        <title>The Global Catalogue of Microorganisms (GCM) 10K type strain sequencing project: providing services to taxonomists for standard genome sequencing and annotation.</title>
        <authorList>
            <consortium name="The Broad Institute Genomics Platform"/>
            <consortium name="The Broad Institute Genome Sequencing Center for Infectious Disease"/>
            <person name="Wu L."/>
            <person name="Ma J."/>
        </authorList>
    </citation>
    <scope>NUCLEOTIDE SEQUENCE [LARGE SCALE GENOMIC DNA]</scope>
    <source>
        <strain evidence="11">TISTR 1514</strain>
    </source>
</reference>
<dbReference type="InterPro" id="IPR023408">
    <property type="entry name" value="MscS_beta-dom_sf"/>
</dbReference>
<keyword evidence="4 7" id="KW-0812">Transmembrane</keyword>
<proteinExistence type="inferred from homology"/>
<keyword evidence="5 7" id="KW-1133">Transmembrane helix</keyword>
<keyword evidence="11" id="KW-1185">Reference proteome</keyword>
<name>A0ABW5V1L3_9MICO</name>
<dbReference type="RefSeq" id="WP_019619161.1">
    <property type="nucleotide sequence ID" value="NZ_JBHUNE010000007.1"/>
</dbReference>
<dbReference type="InterPro" id="IPR010920">
    <property type="entry name" value="LSM_dom_sf"/>
</dbReference>
<comment type="subcellular location">
    <subcellularLocation>
        <location evidence="1">Cell membrane</location>
        <topology evidence="1">Multi-pass membrane protein</topology>
    </subcellularLocation>
</comment>